<comment type="caution">
    <text evidence="3">Lacks conserved residue(s) required for the propagation of feature annotation.</text>
</comment>
<comment type="pathway">
    <text evidence="3">Cofactor biosynthesis; coenzyme A biosynthesis; CoA from (R)-pantothenate: step 2/5.</text>
</comment>
<dbReference type="Pfam" id="PF02441">
    <property type="entry name" value="Flavoprotein"/>
    <property type="match status" value="1"/>
</dbReference>
<feature type="compositionally biased region" description="Polar residues" evidence="4">
    <location>
        <begin position="200"/>
        <end position="212"/>
    </location>
</feature>
<comment type="similarity">
    <text evidence="3">In the C-terminal section; belongs to the PPC synthetase family.</text>
</comment>
<evidence type="ECO:0000256" key="4">
    <source>
        <dbReference type="SAM" id="MobiDB-lite"/>
    </source>
</evidence>
<keyword evidence="1 3" id="KW-0210">Decarboxylase</keyword>
<feature type="binding site" evidence="3">
    <location>
        <position position="393"/>
    </location>
    <ligand>
        <name>CTP</name>
        <dbReference type="ChEBI" id="CHEBI:37563"/>
    </ligand>
</feature>
<dbReference type="UniPathway" id="UPA00241">
    <property type="reaction ID" value="UER00353"/>
</dbReference>
<feature type="compositionally biased region" description="Low complexity" evidence="4">
    <location>
        <begin position="213"/>
        <end position="230"/>
    </location>
</feature>
<keyword evidence="3" id="KW-0460">Magnesium</keyword>
<keyword evidence="3" id="KW-0511">Multifunctional enzyme</keyword>
<evidence type="ECO:0000256" key="1">
    <source>
        <dbReference type="ARBA" id="ARBA00022793"/>
    </source>
</evidence>
<gene>
    <name evidence="3 7" type="primary">coaBC</name>
    <name evidence="7" type="ORF">GCM10007377_00970</name>
</gene>
<dbReference type="Gene3D" id="3.40.50.10300">
    <property type="entry name" value="CoaB-like"/>
    <property type="match status" value="1"/>
</dbReference>
<dbReference type="GO" id="GO:0010181">
    <property type="term" value="F:FMN binding"/>
    <property type="evidence" value="ECO:0007669"/>
    <property type="project" value="UniProtKB-UniRule"/>
</dbReference>
<dbReference type="PANTHER" id="PTHR14359">
    <property type="entry name" value="HOMO-OLIGOMERIC FLAVIN CONTAINING CYS DECARBOXYLASE FAMILY"/>
    <property type="match status" value="1"/>
</dbReference>
<dbReference type="EMBL" id="BMDH01000001">
    <property type="protein sequence ID" value="GGI12440.1"/>
    <property type="molecule type" value="Genomic_DNA"/>
</dbReference>
<dbReference type="InterPro" id="IPR036551">
    <property type="entry name" value="Flavin_trans-like"/>
</dbReference>
<feature type="binding site" evidence="3">
    <location>
        <position position="341"/>
    </location>
    <ligand>
        <name>CTP</name>
        <dbReference type="ChEBI" id="CHEBI:37563"/>
    </ligand>
</feature>
<feature type="binding site" evidence="3">
    <location>
        <position position="379"/>
    </location>
    <ligand>
        <name>CTP</name>
        <dbReference type="ChEBI" id="CHEBI:37563"/>
    </ligand>
</feature>
<feature type="binding site" evidence="3">
    <location>
        <position position="331"/>
    </location>
    <ligand>
        <name>CTP</name>
        <dbReference type="ChEBI" id="CHEBI:37563"/>
    </ligand>
</feature>
<dbReference type="EC" id="4.1.1.36" evidence="3"/>
<reference evidence="7" key="2">
    <citation type="submission" date="2020-09" db="EMBL/GenBank/DDBJ databases">
        <authorList>
            <person name="Sun Q."/>
            <person name="Sedlacek I."/>
        </authorList>
    </citation>
    <scope>NUCLEOTIDE SEQUENCE</scope>
    <source>
        <strain evidence="7">CCM 8606</strain>
    </source>
</reference>
<dbReference type="GO" id="GO:0015937">
    <property type="term" value="P:coenzyme A biosynthetic process"/>
    <property type="evidence" value="ECO:0007669"/>
    <property type="project" value="UniProtKB-UniRule"/>
</dbReference>
<feature type="region of interest" description="Phosphopantothenate--cysteine ligase" evidence="3">
    <location>
        <begin position="243"/>
        <end position="466"/>
    </location>
</feature>
<dbReference type="PANTHER" id="PTHR14359:SF6">
    <property type="entry name" value="PHOSPHOPANTOTHENOYLCYSTEINE DECARBOXYLASE"/>
    <property type="match status" value="1"/>
</dbReference>
<dbReference type="SUPFAM" id="SSF52507">
    <property type="entry name" value="Homo-oligomeric flavin-containing Cys decarboxylases, HFCD"/>
    <property type="match status" value="1"/>
</dbReference>
<feature type="domain" description="DNA/pantothenate metabolism flavoprotein C-terminal" evidence="6">
    <location>
        <begin position="238"/>
        <end position="461"/>
    </location>
</feature>
<feature type="region of interest" description="Phosphopantothenoylcysteine decarboxylase" evidence="3">
    <location>
        <begin position="1"/>
        <end position="242"/>
    </location>
</feature>
<dbReference type="AlphaFoldDB" id="A0A8J3EUV3"/>
<evidence type="ECO:0000313" key="7">
    <source>
        <dbReference type="EMBL" id="GGI12440.1"/>
    </source>
</evidence>
<dbReference type="SUPFAM" id="SSF102645">
    <property type="entry name" value="CoaB-like"/>
    <property type="match status" value="1"/>
</dbReference>
<comment type="catalytic activity">
    <reaction evidence="3">
        <text>(R)-4'-phosphopantothenate + L-cysteine + CTP = N-[(R)-4-phosphopantothenoyl]-L-cysteine + CMP + diphosphate + H(+)</text>
        <dbReference type="Rhea" id="RHEA:19397"/>
        <dbReference type="ChEBI" id="CHEBI:10986"/>
        <dbReference type="ChEBI" id="CHEBI:15378"/>
        <dbReference type="ChEBI" id="CHEBI:33019"/>
        <dbReference type="ChEBI" id="CHEBI:35235"/>
        <dbReference type="ChEBI" id="CHEBI:37563"/>
        <dbReference type="ChEBI" id="CHEBI:59458"/>
        <dbReference type="ChEBI" id="CHEBI:60377"/>
        <dbReference type="EC" id="6.3.2.5"/>
    </reaction>
</comment>
<comment type="cofactor">
    <cofactor evidence="3">
        <name>Mg(2+)</name>
        <dbReference type="ChEBI" id="CHEBI:18420"/>
    </cofactor>
</comment>
<comment type="catalytic activity">
    <reaction evidence="3">
        <text>N-[(R)-4-phosphopantothenoyl]-L-cysteine + H(+) = (R)-4'-phosphopantetheine + CO2</text>
        <dbReference type="Rhea" id="RHEA:16793"/>
        <dbReference type="ChEBI" id="CHEBI:15378"/>
        <dbReference type="ChEBI" id="CHEBI:16526"/>
        <dbReference type="ChEBI" id="CHEBI:59458"/>
        <dbReference type="ChEBI" id="CHEBI:61723"/>
        <dbReference type="EC" id="4.1.1.36"/>
    </reaction>
</comment>
<comment type="caution">
    <text evidence="7">The sequence shown here is derived from an EMBL/GenBank/DDBJ whole genome shotgun (WGS) entry which is preliminary data.</text>
</comment>
<dbReference type="InterPro" id="IPR007085">
    <property type="entry name" value="DNA/pantothenate-metab_flavo_C"/>
</dbReference>
<name>A0A8J3EUV3_9BIFI</name>
<dbReference type="Proteomes" id="UP000619536">
    <property type="component" value="Unassembled WGS sequence"/>
</dbReference>
<proteinExistence type="inferred from homology"/>
<dbReference type="HAMAP" id="MF_02225">
    <property type="entry name" value="CoaBC"/>
    <property type="match status" value="1"/>
</dbReference>
<dbReference type="GO" id="GO:0004632">
    <property type="term" value="F:phosphopantothenate--cysteine ligase activity"/>
    <property type="evidence" value="ECO:0007669"/>
    <property type="project" value="UniProtKB-UniRule"/>
</dbReference>
<dbReference type="GO" id="GO:0046872">
    <property type="term" value="F:metal ion binding"/>
    <property type="evidence" value="ECO:0007669"/>
    <property type="project" value="UniProtKB-KW"/>
</dbReference>
<dbReference type="GO" id="GO:0071513">
    <property type="term" value="C:phosphopantothenoylcysteine decarboxylase complex"/>
    <property type="evidence" value="ECO:0007669"/>
    <property type="project" value="TreeGrafter"/>
</dbReference>
<evidence type="ECO:0000256" key="3">
    <source>
        <dbReference type="HAMAP-Rule" id="MF_02225"/>
    </source>
</evidence>
<keyword evidence="3" id="KW-0479">Metal-binding</keyword>
<keyword evidence="2 3" id="KW-0456">Lyase</keyword>
<dbReference type="Pfam" id="PF04127">
    <property type="entry name" value="DFP"/>
    <property type="match status" value="1"/>
</dbReference>
<feature type="region of interest" description="Disordered" evidence="4">
    <location>
        <begin position="200"/>
        <end position="234"/>
    </location>
</feature>
<dbReference type="RefSeq" id="WP_188354303.1">
    <property type="nucleotide sequence ID" value="NZ_BMDH01000001.1"/>
</dbReference>
<dbReference type="Gene3D" id="3.40.50.1950">
    <property type="entry name" value="Flavin prenyltransferase-like"/>
    <property type="match status" value="1"/>
</dbReference>
<protein>
    <recommendedName>
        <fullName evidence="3">Coenzyme A biosynthesis bifunctional protein CoaBC</fullName>
    </recommendedName>
    <alternativeName>
        <fullName evidence="3">DNA/pantothenate metabolism flavoprotein</fullName>
    </alternativeName>
    <alternativeName>
        <fullName evidence="3">Phosphopantothenoylcysteine synthetase/decarboxylase</fullName>
        <shortName evidence="3">PPCS-PPCDC</shortName>
    </alternativeName>
    <domain>
        <recommendedName>
            <fullName evidence="3">Phosphopantothenoylcysteine decarboxylase</fullName>
            <shortName evidence="3">PPC decarboxylase</shortName>
            <shortName evidence="3">PPC-DC</shortName>
            <ecNumber evidence="3">4.1.1.36</ecNumber>
        </recommendedName>
        <alternativeName>
            <fullName evidence="3">CoaC</fullName>
        </alternativeName>
    </domain>
    <domain>
        <recommendedName>
            <fullName evidence="3">Phosphopantothenate--cysteine ligase</fullName>
            <ecNumber evidence="3">6.3.2.5</ecNumber>
        </recommendedName>
        <alternativeName>
            <fullName evidence="3">CoaB</fullName>
        </alternativeName>
        <alternativeName>
            <fullName evidence="3">Phosphopantothenoylcysteine synthetase</fullName>
            <shortName evidence="3">PPC synthetase</shortName>
            <shortName evidence="3">PPC-S</shortName>
        </alternativeName>
    </domain>
</protein>
<sequence>MEATTDTSRTPHILLAVTGSIAAFKALRLTSDLVHRGYDVRVMLTQSAQQFVTPLSFEALAHTAVRTDMFPEHEYSQSVDADGHPHVGISHIDDARWADIAVVVPASANTLAKLAHGIADNYVTSTLLAVTCPVLIAPAMNTHMYEHPATQRNLSLCQSYGMHIVEPDSGILACNEVGKGRLAALADIEHAIEELLSTNTPNATNVPTMPNEQASTAPALTAQQQAQESQHQSHDLPLAGKRVLITAGPTQEALDPVRYITNHSTGTMGYALAEQARDLGAKVTLISGPVSINEPAGVHVIHVVSAQDMFAAVQEHYAHCDLAIMAAAVGDFRPEYVSKEKIKKHGKTTLELTLVANPDILAWAGAHKREQHPQILCGFAMETQDLIANASTKLRAKHADMIVANSLREEGAGFGTGTNIVTLLSPTASANSTLAGDGVYLTQFDRMSKPQVAQAILHELMDCYGN</sequence>
<dbReference type="InterPro" id="IPR005252">
    <property type="entry name" value="CoaBC"/>
</dbReference>
<feature type="binding site" evidence="3">
    <location>
        <position position="397"/>
    </location>
    <ligand>
        <name>CTP</name>
        <dbReference type="ChEBI" id="CHEBI:37563"/>
    </ligand>
</feature>
<dbReference type="InterPro" id="IPR035929">
    <property type="entry name" value="CoaB-like_sf"/>
</dbReference>
<evidence type="ECO:0000313" key="8">
    <source>
        <dbReference type="Proteomes" id="UP000619536"/>
    </source>
</evidence>
<feature type="domain" description="Flavoprotein" evidence="5">
    <location>
        <begin position="12"/>
        <end position="180"/>
    </location>
</feature>
<feature type="binding site" evidence="3">
    <location>
        <begin position="358"/>
        <end position="361"/>
    </location>
    <ligand>
        <name>CTP</name>
        <dbReference type="ChEBI" id="CHEBI:37563"/>
    </ligand>
</feature>
<comment type="cofactor">
    <cofactor evidence="3">
        <name>FMN</name>
        <dbReference type="ChEBI" id="CHEBI:58210"/>
    </cofactor>
    <text evidence="3">Binds 1 FMN per subunit.</text>
</comment>
<keyword evidence="3" id="KW-0285">Flavoprotein</keyword>
<keyword evidence="3" id="KW-0436">Ligase</keyword>
<dbReference type="GO" id="GO:0004633">
    <property type="term" value="F:phosphopantothenoylcysteine decarboxylase activity"/>
    <property type="evidence" value="ECO:0007669"/>
    <property type="project" value="UniProtKB-UniRule"/>
</dbReference>
<keyword evidence="3" id="KW-0288">FMN</keyword>
<comment type="similarity">
    <text evidence="3">In the N-terminal section; belongs to the HFCD (homo-oligomeric flavin containing Cys decarboxylase) superfamily.</text>
</comment>
<evidence type="ECO:0000259" key="5">
    <source>
        <dbReference type="Pfam" id="PF02441"/>
    </source>
</evidence>
<accession>A0A8J3EUV3</accession>
<evidence type="ECO:0000259" key="6">
    <source>
        <dbReference type="Pfam" id="PF04127"/>
    </source>
</evidence>
<dbReference type="EC" id="6.3.2.5" evidence="3"/>
<comment type="pathway">
    <text evidence="3">Cofactor biosynthesis; coenzyme A biosynthesis; CoA from (R)-pantothenate: step 3/5.</text>
</comment>
<reference evidence="7" key="1">
    <citation type="journal article" date="2014" name="Int. J. Syst. Evol. Microbiol.">
        <title>Complete genome sequence of Corynebacterium casei LMG S-19264T (=DSM 44701T), isolated from a smear-ripened cheese.</title>
        <authorList>
            <consortium name="US DOE Joint Genome Institute (JGI-PGF)"/>
            <person name="Walter F."/>
            <person name="Albersmeier A."/>
            <person name="Kalinowski J."/>
            <person name="Ruckert C."/>
        </authorList>
    </citation>
    <scope>NUCLEOTIDE SEQUENCE</scope>
    <source>
        <strain evidence="7">CCM 8606</strain>
    </source>
</reference>
<dbReference type="GO" id="GO:0015941">
    <property type="term" value="P:pantothenate catabolic process"/>
    <property type="evidence" value="ECO:0007669"/>
    <property type="project" value="InterPro"/>
</dbReference>
<organism evidence="7 8">
    <name type="scientific">Galliscardovia ingluviei</name>
    <dbReference type="NCBI Taxonomy" id="1769422"/>
    <lineage>
        <taxon>Bacteria</taxon>
        <taxon>Bacillati</taxon>
        <taxon>Actinomycetota</taxon>
        <taxon>Actinomycetes</taxon>
        <taxon>Bifidobacteriales</taxon>
        <taxon>Bifidobacteriaceae</taxon>
        <taxon>Galliscardovia</taxon>
    </lineage>
</organism>
<comment type="function">
    <text evidence="3">Catalyzes two sequential steps in the biosynthesis of coenzyme A. In the first step cysteine is conjugated to 4'-phosphopantothenate to form 4-phosphopantothenoylcysteine. In the second step the latter compound is decarboxylated to form 4'-phosphopantotheine.</text>
</comment>
<feature type="active site" description="Proton donor" evidence="3">
    <location>
        <position position="174"/>
    </location>
</feature>
<dbReference type="InterPro" id="IPR003382">
    <property type="entry name" value="Flavoprotein"/>
</dbReference>
<evidence type="ECO:0000256" key="2">
    <source>
        <dbReference type="ARBA" id="ARBA00023239"/>
    </source>
</evidence>
<keyword evidence="8" id="KW-1185">Reference proteome</keyword>